<feature type="region of interest" description="Disordered" evidence="1">
    <location>
        <begin position="82"/>
        <end position="186"/>
    </location>
</feature>
<feature type="compositionally biased region" description="Basic and acidic residues" evidence="1">
    <location>
        <begin position="177"/>
        <end position="186"/>
    </location>
</feature>
<accession>A0A4S9DD04</accession>
<evidence type="ECO:0000313" key="2">
    <source>
        <dbReference type="EMBL" id="THX18332.1"/>
    </source>
</evidence>
<sequence length="186" mass="19894">MYGSRRASGPAIWKETCHGDFEAEQQSEGRWEQIRLNKNRACDVRKVPHTHNIIGGLARATSTTTSALFLPVNKHLTLTSHFSTSSNPTHTKHLQYADPAPSTHSIAPVSNKSTAMSAPNAGRQSPEPENQSSKQQAAPTAGNPNQQGAEPNEGSKQASDNQKDGLSSNPTGPLDQAAKDKTSKST</sequence>
<comment type="caution">
    <text evidence="2">The sequence shown here is derived from an EMBL/GenBank/DDBJ whole genome shotgun (WGS) entry which is preliminary data.</text>
</comment>
<reference evidence="2" key="1">
    <citation type="submission" date="2018-10" db="EMBL/GenBank/DDBJ databases">
        <title>Fifty Aureobasidium pullulans genomes reveal a recombining polyextremotolerant generalist.</title>
        <authorList>
            <person name="Gostincar C."/>
            <person name="Turk M."/>
            <person name="Zajc J."/>
            <person name="Gunde-Cimerman N."/>
        </authorList>
    </citation>
    <scope>NUCLEOTIDE SEQUENCE [LARGE SCALE GENOMIC DNA]</scope>
    <source>
        <strain evidence="2">EXF-10085</strain>
    </source>
</reference>
<evidence type="ECO:0000256" key="1">
    <source>
        <dbReference type="SAM" id="MobiDB-lite"/>
    </source>
</evidence>
<feature type="compositionally biased region" description="Polar residues" evidence="1">
    <location>
        <begin position="127"/>
        <end position="171"/>
    </location>
</feature>
<protein>
    <submittedName>
        <fullName evidence="2">Uncharacterized protein</fullName>
    </submittedName>
</protein>
<gene>
    <name evidence="2" type="ORF">D6D13_00368</name>
</gene>
<proteinExistence type="predicted"/>
<name>A0A4S9DD04_AURPU</name>
<feature type="compositionally biased region" description="Polar residues" evidence="1">
    <location>
        <begin position="102"/>
        <end position="117"/>
    </location>
</feature>
<dbReference type="AlphaFoldDB" id="A0A4S9DD04"/>
<organism evidence="2">
    <name type="scientific">Aureobasidium pullulans</name>
    <name type="common">Black yeast</name>
    <name type="synonym">Pullularia pullulans</name>
    <dbReference type="NCBI Taxonomy" id="5580"/>
    <lineage>
        <taxon>Eukaryota</taxon>
        <taxon>Fungi</taxon>
        <taxon>Dikarya</taxon>
        <taxon>Ascomycota</taxon>
        <taxon>Pezizomycotina</taxon>
        <taxon>Dothideomycetes</taxon>
        <taxon>Dothideomycetidae</taxon>
        <taxon>Dothideales</taxon>
        <taxon>Saccotheciaceae</taxon>
        <taxon>Aureobasidium</taxon>
    </lineage>
</organism>
<dbReference type="EMBL" id="QZAS01000001">
    <property type="protein sequence ID" value="THX18332.1"/>
    <property type="molecule type" value="Genomic_DNA"/>
</dbReference>